<comment type="caution">
    <text evidence="1">The sequence shown here is derived from an EMBL/GenBank/DDBJ whole genome shotgun (WGS) entry which is preliminary data.</text>
</comment>
<protein>
    <submittedName>
        <fullName evidence="1">Uncharacterized protein</fullName>
    </submittedName>
</protein>
<reference evidence="1 2" key="1">
    <citation type="journal article" date="2015" name="Nature">
        <title>rRNA introns, odd ribosomes, and small enigmatic genomes across a large radiation of phyla.</title>
        <authorList>
            <person name="Brown C.T."/>
            <person name="Hug L.A."/>
            <person name="Thomas B.C."/>
            <person name="Sharon I."/>
            <person name="Castelle C.J."/>
            <person name="Singh A."/>
            <person name="Wilkins M.J."/>
            <person name="Williams K.H."/>
            <person name="Banfield J.F."/>
        </authorList>
    </citation>
    <scope>NUCLEOTIDE SEQUENCE [LARGE SCALE GENOMIC DNA]</scope>
</reference>
<dbReference type="AlphaFoldDB" id="A0A0G0TWM9"/>
<proteinExistence type="predicted"/>
<name>A0A0G0TWM9_9BACT</name>
<dbReference type="Proteomes" id="UP000034881">
    <property type="component" value="Unassembled WGS sequence"/>
</dbReference>
<accession>A0A0G0TWM9</accession>
<dbReference type="EMBL" id="LBYB01000002">
    <property type="protein sequence ID" value="KKR42377.1"/>
    <property type="molecule type" value="Genomic_DNA"/>
</dbReference>
<sequence>MKRRFPDAKISVLVTSAALSTGGISREMFIERLKVKKLQASPETVETDILESALGDHYIEFGGGGRSAGKRVIGGIIISI</sequence>
<gene>
    <name evidence="1" type="ORF">UT77_C0002G0030</name>
</gene>
<evidence type="ECO:0000313" key="1">
    <source>
        <dbReference type="EMBL" id="KKR42377.1"/>
    </source>
</evidence>
<evidence type="ECO:0000313" key="2">
    <source>
        <dbReference type="Proteomes" id="UP000034881"/>
    </source>
</evidence>
<organism evidence="1 2">
    <name type="scientific">Candidatus Daviesbacteria bacterium GW2011_GWC2_40_12</name>
    <dbReference type="NCBI Taxonomy" id="1618431"/>
    <lineage>
        <taxon>Bacteria</taxon>
        <taxon>Candidatus Daviesiibacteriota</taxon>
    </lineage>
</organism>